<protein>
    <submittedName>
        <fullName evidence="3">Helix-turn-helix transcriptional regulator</fullName>
    </submittedName>
</protein>
<evidence type="ECO:0000259" key="2">
    <source>
        <dbReference type="PROSITE" id="PS50943"/>
    </source>
</evidence>
<dbReference type="InterPro" id="IPR010982">
    <property type="entry name" value="Lambda_DNA-bd_dom_sf"/>
</dbReference>
<dbReference type="GO" id="GO:0003677">
    <property type="term" value="F:DNA binding"/>
    <property type="evidence" value="ECO:0007669"/>
    <property type="project" value="UniProtKB-KW"/>
</dbReference>
<evidence type="ECO:0000313" key="4">
    <source>
        <dbReference type="Proteomes" id="UP000824140"/>
    </source>
</evidence>
<dbReference type="SMART" id="SM00530">
    <property type="entry name" value="HTH_XRE"/>
    <property type="match status" value="1"/>
</dbReference>
<organism evidence="3 4">
    <name type="scientific">Candidatus Alectryocaccomicrobium excrementavium</name>
    <dbReference type="NCBI Taxonomy" id="2840668"/>
    <lineage>
        <taxon>Bacteria</taxon>
        <taxon>Bacillati</taxon>
        <taxon>Bacillota</taxon>
        <taxon>Clostridia</taxon>
        <taxon>Candidatus Alectryocaccomicrobium</taxon>
    </lineage>
</organism>
<reference evidence="3" key="1">
    <citation type="submission" date="2020-10" db="EMBL/GenBank/DDBJ databases">
        <authorList>
            <person name="Gilroy R."/>
        </authorList>
    </citation>
    <scope>NUCLEOTIDE SEQUENCE</scope>
    <source>
        <strain evidence="3">13766</strain>
    </source>
</reference>
<feature type="domain" description="HTH cro/C1-type" evidence="2">
    <location>
        <begin position="8"/>
        <end position="61"/>
    </location>
</feature>
<name>A0A9D1FXS7_9FIRM</name>
<dbReference type="Pfam" id="PF01381">
    <property type="entry name" value="HTH_3"/>
    <property type="match status" value="1"/>
</dbReference>
<dbReference type="PANTHER" id="PTHR46558:SF11">
    <property type="entry name" value="HTH-TYPE TRANSCRIPTIONAL REGULATOR XRE"/>
    <property type="match status" value="1"/>
</dbReference>
<keyword evidence="1" id="KW-0238">DNA-binding</keyword>
<dbReference type="AlphaFoldDB" id="A0A9D1FXS7"/>
<dbReference type="Proteomes" id="UP000824140">
    <property type="component" value="Unassembled WGS sequence"/>
</dbReference>
<evidence type="ECO:0000256" key="1">
    <source>
        <dbReference type="ARBA" id="ARBA00023125"/>
    </source>
</evidence>
<proteinExistence type="predicted"/>
<evidence type="ECO:0000313" key="3">
    <source>
        <dbReference type="EMBL" id="HIS91449.1"/>
    </source>
</evidence>
<dbReference type="EMBL" id="DVJN01000007">
    <property type="protein sequence ID" value="HIS91449.1"/>
    <property type="molecule type" value="Genomic_DNA"/>
</dbReference>
<dbReference type="PANTHER" id="PTHR46558">
    <property type="entry name" value="TRACRIPTIONAL REGULATORY PROTEIN-RELATED-RELATED"/>
    <property type="match status" value="1"/>
</dbReference>
<accession>A0A9D1FXS7</accession>
<sequence>MAGMGEILSALRKQKGVTQEEMGKALGVSMQAVSRWENGGAPDIMLLPALADYFSVSIDELFGREGGAIPAEAAILKRLGGLPQEARMEEAFRLCWAIQRGLSGETKFHGRRDQEALREYMAQGGKHHARVNCDSGLTEFGLGKRQNWCFLSPEPEGGRHAALYDRERHTKLFALLAQPDAYDALFLVLGRDQNPFTAKLLEKALRIPQERATEILDAFVALQLISRSTLELDDTPIQIYNVSYNAAPFIPFLTMAQNVMDIPVTFISASQFRTAPYIRKESKEVAP</sequence>
<dbReference type="Gene3D" id="1.10.260.40">
    <property type="entry name" value="lambda repressor-like DNA-binding domains"/>
    <property type="match status" value="1"/>
</dbReference>
<dbReference type="PROSITE" id="PS50943">
    <property type="entry name" value="HTH_CROC1"/>
    <property type="match status" value="1"/>
</dbReference>
<dbReference type="CDD" id="cd00093">
    <property type="entry name" value="HTH_XRE"/>
    <property type="match status" value="1"/>
</dbReference>
<dbReference type="InterPro" id="IPR001387">
    <property type="entry name" value="Cro/C1-type_HTH"/>
</dbReference>
<gene>
    <name evidence="3" type="ORF">IAA84_00350</name>
</gene>
<comment type="caution">
    <text evidence="3">The sequence shown here is derived from an EMBL/GenBank/DDBJ whole genome shotgun (WGS) entry which is preliminary data.</text>
</comment>
<reference evidence="3" key="2">
    <citation type="journal article" date="2021" name="PeerJ">
        <title>Extensive microbial diversity within the chicken gut microbiome revealed by metagenomics and culture.</title>
        <authorList>
            <person name="Gilroy R."/>
            <person name="Ravi A."/>
            <person name="Getino M."/>
            <person name="Pursley I."/>
            <person name="Horton D.L."/>
            <person name="Alikhan N.F."/>
            <person name="Baker D."/>
            <person name="Gharbi K."/>
            <person name="Hall N."/>
            <person name="Watson M."/>
            <person name="Adriaenssens E.M."/>
            <person name="Foster-Nyarko E."/>
            <person name="Jarju S."/>
            <person name="Secka A."/>
            <person name="Antonio M."/>
            <person name="Oren A."/>
            <person name="Chaudhuri R.R."/>
            <person name="La Ragione R."/>
            <person name="Hildebrand F."/>
            <person name="Pallen M.J."/>
        </authorList>
    </citation>
    <scope>NUCLEOTIDE SEQUENCE</scope>
    <source>
        <strain evidence="3">13766</strain>
    </source>
</reference>
<dbReference type="SUPFAM" id="SSF47413">
    <property type="entry name" value="lambda repressor-like DNA-binding domains"/>
    <property type="match status" value="1"/>
</dbReference>